<dbReference type="GO" id="GO:0003677">
    <property type="term" value="F:DNA binding"/>
    <property type="evidence" value="ECO:0007669"/>
    <property type="project" value="UniProtKB-UniRule"/>
</dbReference>
<evidence type="ECO:0000259" key="4">
    <source>
        <dbReference type="PROSITE" id="PS50977"/>
    </source>
</evidence>
<dbReference type="Gene3D" id="1.10.357.10">
    <property type="entry name" value="Tetracycline Repressor, domain 2"/>
    <property type="match status" value="1"/>
</dbReference>
<dbReference type="Pfam" id="PF14278">
    <property type="entry name" value="TetR_C_8"/>
    <property type="match status" value="1"/>
</dbReference>
<keyword evidence="6" id="KW-1185">Reference proteome</keyword>
<evidence type="ECO:0000256" key="1">
    <source>
        <dbReference type="ARBA" id="ARBA00022491"/>
    </source>
</evidence>
<dbReference type="Proteomes" id="UP000198734">
    <property type="component" value="Unassembled WGS sequence"/>
</dbReference>
<dbReference type="RefSeq" id="WP_093538329.1">
    <property type="nucleotide sequence ID" value="NZ_CP183885.1"/>
</dbReference>
<evidence type="ECO:0000313" key="6">
    <source>
        <dbReference type="Proteomes" id="UP000198734"/>
    </source>
</evidence>
<dbReference type="PANTHER" id="PTHR43479:SF7">
    <property type="entry name" value="TETR-FAMILY TRANSCRIPTIONAL REGULATOR"/>
    <property type="match status" value="1"/>
</dbReference>
<sequence length="201" mass="23757">MNSESYSMGDRRIRRTKNLLKMHFIQLVKSKGYKNVTVTDIVEKADYNRSTFYLHFKDKEDLAEELLAEVLGELKLAFHKPFLETKVVDYNHILPSSNAFFKHFYDNRDFYSLLTLEDSIPRMNDKFFLKFKEVFEGIVYLDAANESIELEHYNTYKMYGSYGVILEWIHGGCKQTPEQIADNLLEIFKTNNSSFHFKKKS</sequence>
<dbReference type="InterPro" id="IPR001647">
    <property type="entry name" value="HTH_TetR"/>
</dbReference>
<feature type="DNA-binding region" description="H-T-H motif" evidence="3">
    <location>
        <begin position="37"/>
        <end position="56"/>
    </location>
</feature>
<dbReference type="OrthoDB" id="9810250at2"/>
<dbReference type="SUPFAM" id="SSF46689">
    <property type="entry name" value="Homeodomain-like"/>
    <property type="match status" value="1"/>
</dbReference>
<reference evidence="6" key="1">
    <citation type="submission" date="2016-10" db="EMBL/GenBank/DDBJ databases">
        <authorList>
            <person name="Varghese N."/>
            <person name="Submissions S."/>
        </authorList>
    </citation>
    <scope>NUCLEOTIDE SEQUENCE [LARGE SCALE GENOMIC DNA]</scope>
    <source>
        <strain evidence="6">DSM 11706</strain>
    </source>
</reference>
<dbReference type="PANTHER" id="PTHR43479">
    <property type="entry name" value="ACREF/ENVCD OPERON REPRESSOR-RELATED"/>
    <property type="match status" value="1"/>
</dbReference>
<dbReference type="EMBL" id="FOXU01000009">
    <property type="protein sequence ID" value="SFQ73284.1"/>
    <property type="molecule type" value="Genomic_DNA"/>
</dbReference>
<gene>
    <name evidence="5" type="ORF">SAMN05421670_3704</name>
</gene>
<protein>
    <submittedName>
        <fullName evidence="5">Transcriptional regulator, TetR family</fullName>
    </submittedName>
</protein>
<dbReference type="InterPro" id="IPR039532">
    <property type="entry name" value="TetR_C_Firmicutes"/>
</dbReference>
<name>A0A1I6AX71_9BACI</name>
<dbReference type="PROSITE" id="PS50977">
    <property type="entry name" value="HTH_TETR_2"/>
    <property type="match status" value="1"/>
</dbReference>
<dbReference type="STRING" id="126156.SAMN05421670_3704"/>
<dbReference type="Pfam" id="PF00440">
    <property type="entry name" value="TetR_N"/>
    <property type="match status" value="1"/>
</dbReference>
<keyword evidence="2 3" id="KW-0238">DNA-binding</keyword>
<evidence type="ECO:0000256" key="2">
    <source>
        <dbReference type="ARBA" id="ARBA00023125"/>
    </source>
</evidence>
<accession>A0A1I6AX71</accession>
<dbReference type="InterPro" id="IPR050624">
    <property type="entry name" value="HTH-type_Tx_Regulator"/>
</dbReference>
<keyword evidence="1" id="KW-0678">Repressor</keyword>
<organism evidence="5 6">
    <name type="scientific">Psychrobacillus psychrotolerans</name>
    <dbReference type="NCBI Taxonomy" id="126156"/>
    <lineage>
        <taxon>Bacteria</taxon>
        <taxon>Bacillati</taxon>
        <taxon>Bacillota</taxon>
        <taxon>Bacilli</taxon>
        <taxon>Bacillales</taxon>
        <taxon>Bacillaceae</taxon>
        <taxon>Psychrobacillus</taxon>
    </lineage>
</organism>
<dbReference type="AlphaFoldDB" id="A0A1I6AX71"/>
<evidence type="ECO:0000256" key="3">
    <source>
        <dbReference type="PROSITE-ProRule" id="PRU00335"/>
    </source>
</evidence>
<evidence type="ECO:0000313" key="5">
    <source>
        <dbReference type="EMBL" id="SFQ73284.1"/>
    </source>
</evidence>
<feature type="domain" description="HTH tetR-type" evidence="4">
    <location>
        <begin position="14"/>
        <end position="74"/>
    </location>
</feature>
<dbReference type="InterPro" id="IPR009057">
    <property type="entry name" value="Homeodomain-like_sf"/>
</dbReference>
<proteinExistence type="predicted"/>